<evidence type="ECO:0008006" key="3">
    <source>
        <dbReference type="Google" id="ProtNLM"/>
    </source>
</evidence>
<dbReference type="STRING" id="858640.A3K86_05640"/>
<accession>A0A178KNP9</accession>
<name>A0A178KNP9_9GAMM</name>
<organism evidence="1 2">
    <name type="scientific">Photobacterium jeanii</name>
    <dbReference type="NCBI Taxonomy" id="858640"/>
    <lineage>
        <taxon>Bacteria</taxon>
        <taxon>Pseudomonadati</taxon>
        <taxon>Pseudomonadota</taxon>
        <taxon>Gammaproteobacteria</taxon>
        <taxon>Vibrionales</taxon>
        <taxon>Vibrionaceae</taxon>
        <taxon>Photobacterium</taxon>
    </lineage>
</organism>
<keyword evidence="2" id="KW-1185">Reference proteome</keyword>
<dbReference type="Proteomes" id="UP000078503">
    <property type="component" value="Unassembled WGS sequence"/>
</dbReference>
<gene>
    <name evidence="1" type="ORF">A3K86_05640</name>
</gene>
<sequence length="280" mass="32972">MWLLLLLAVIIGFIGYAFVRQRKSQHYLQQRFNQVIGLRQLIDLFRFHRRRTHQALLRPSEDNARPLAESQAIANMVKTLLNQADRHHKPMYRILNQRSDLLLREWRHYSIQRNQVVHGKMIRHVLYLIDDTITQSLLNNDKASQFQHYQTIWPIILNALDTLSRYRYTIENSQLGSSASYRELDNHASTFYRRLEQINLQLKQPAPALCIDTLRQQLAVVPDDQDGIIKYKQQLYQYSLTLSDTLYLLFDHVLQDIADELKIHLPEATSQKSASSHITT</sequence>
<dbReference type="RefSeq" id="WP_068328901.1">
    <property type="nucleotide sequence ID" value="NZ_LVHF01000012.1"/>
</dbReference>
<dbReference type="AlphaFoldDB" id="A0A178KNP9"/>
<dbReference type="OrthoDB" id="5826599at2"/>
<protein>
    <recommendedName>
        <fullName evidence="3">Nitrate/nitrite sensing protein domain-containing protein</fullName>
    </recommendedName>
</protein>
<comment type="caution">
    <text evidence="1">The sequence shown here is derived from an EMBL/GenBank/DDBJ whole genome shotgun (WGS) entry which is preliminary data.</text>
</comment>
<proteinExistence type="predicted"/>
<evidence type="ECO:0000313" key="2">
    <source>
        <dbReference type="Proteomes" id="UP000078503"/>
    </source>
</evidence>
<reference evidence="1 2" key="1">
    <citation type="submission" date="2016-03" db="EMBL/GenBank/DDBJ databases">
        <title>Photobacterium proteolyticum sp. nov. a protease producing bacterium isolated from ocean sediments of Laizhou Bay.</title>
        <authorList>
            <person name="Li Y."/>
        </authorList>
    </citation>
    <scope>NUCLEOTIDE SEQUENCE [LARGE SCALE GENOMIC DNA]</scope>
    <source>
        <strain evidence="1 2">R-40508</strain>
    </source>
</reference>
<evidence type="ECO:0000313" key="1">
    <source>
        <dbReference type="EMBL" id="OAN18374.1"/>
    </source>
</evidence>
<dbReference type="EMBL" id="LVHF01000012">
    <property type="protein sequence ID" value="OAN18374.1"/>
    <property type="molecule type" value="Genomic_DNA"/>
</dbReference>